<keyword evidence="4" id="KW-0408">Iron</keyword>
<dbReference type="EC" id="1.13.11.93" evidence="6"/>
<dbReference type="CDD" id="cd16348">
    <property type="entry name" value="VOC_YdcJ_like"/>
    <property type="match status" value="1"/>
</dbReference>
<evidence type="ECO:0000256" key="3">
    <source>
        <dbReference type="ARBA" id="ARBA00023002"/>
    </source>
</evidence>
<dbReference type="RefSeq" id="WP_340266450.1">
    <property type="nucleotide sequence ID" value="NZ_JBBEOG010000001.1"/>
</dbReference>
<evidence type="ECO:0000256" key="7">
    <source>
        <dbReference type="ARBA" id="ARBA00035034"/>
    </source>
</evidence>
<keyword evidence="10" id="KW-1185">Reference proteome</keyword>
<dbReference type="PANTHER" id="PTHR39479">
    <property type="match status" value="1"/>
</dbReference>
<protein>
    <recommendedName>
        <fullName evidence="7">2-oxoadipate dioxygenase/decarboxylase</fullName>
        <ecNumber evidence="6">1.13.11.93</ecNumber>
    </recommendedName>
    <alternativeName>
        <fullName evidence="8">2-hydroxyglutarate synthase</fullName>
    </alternativeName>
</protein>
<organism evidence="9 10">
    <name type="scientific">Aquipuribacter nitratireducens</name>
    <dbReference type="NCBI Taxonomy" id="650104"/>
    <lineage>
        <taxon>Bacteria</taxon>
        <taxon>Bacillati</taxon>
        <taxon>Actinomycetota</taxon>
        <taxon>Actinomycetes</taxon>
        <taxon>Micrococcales</taxon>
        <taxon>Intrasporangiaceae</taxon>
        <taxon>Aquipuribacter</taxon>
    </lineage>
</organism>
<keyword evidence="3" id="KW-0560">Oxidoreductase</keyword>
<dbReference type="SMART" id="SM01150">
    <property type="entry name" value="DUF1338"/>
    <property type="match status" value="1"/>
</dbReference>
<dbReference type="EMBL" id="JBHSLD010000001">
    <property type="protein sequence ID" value="MFC5379398.1"/>
    <property type="molecule type" value="Genomic_DNA"/>
</dbReference>
<sequence>MPSSTPDVLPWQLRAAFARRLSDLYGREVPAYTTLLEVAHEVNAEVVAAHGAEAERLGSLERVTAERHGAIRLGTPQELAEVGAVFAAMGMHPVGFYDLRDAAPSPVPVVSTAFRPVAAGELARNPFRVFTSLLVPGDRRFFDADLQARLEAFLATRELFPPDLLDLAARAERDGGLDRAGAERLLELATAVFALSREPVDRAWYQELERVSGVAADIGGVRSTHVNHLTPRVLDIDALYARMAGRGIAMIDDIQGPPRWSGPDVLLRQTSFRALDEERPFRLPDGSVVPGALRVRFGEVEARGIALTPEGRARYDAAVAEVAALALPTAQERHEATVEAWRRTFPPTEAELFDQGLGYCEHVVVDGRVERRPIVYEDFLPQSAAGIFRSNLAEEGRSDASRAGLARDADWLAGVLGRELHDPFALYAAQQEASRARVDAVAAAGGDAPSARLRP</sequence>
<evidence type="ECO:0000256" key="8">
    <source>
        <dbReference type="ARBA" id="ARBA00035045"/>
    </source>
</evidence>
<dbReference type="InterPro" id="IPR047869">
    <property type="entry name" value="YdcJ_bac-like"/>
</dbReference>
<dbReference type="PANTHER" id="PTHR39479:SF2">
    <property type="entry name" value="2-OXOADIPATE DIOXYGENASE_DECARBOXYLASE"/>
    <property type="match status" value="1"/>
</dbReference>
<comment type="cofactor">
    <cofactor evidence="1">
        <name>Fe(2+)</name>
        <dbReference type="ChEBI" id="CHEBI:29033"/>
    </cofactor>
</comment>
<evidence type="ECO:0000313" key="9">
    <source>
        <dbReference type="EMBL" id="MFC5379398.1"/>
    </source>
</evidence>
<dbReference type="Proteomes" id="UP001596122">
    <property type="component" value="Unassembled WGS sequence"/>
</dbReference>
<accession>A0ABW0GIV6</accession>
<dbReference type="Pfam" id="PF07063">
    <property type="entry name" value="HGLS"/>
    <property type="match status" value="1"/>
</dbReference>
<dbReference type="GO" id="GO:0051213">
    <property type="term" value="F:dioxygenase activity"/>
    <property type="evidence" value="ECO:0007669"/>
    <property type="project" value="UniProtKB-KW"/>
</dbReference>
<evidence type="ECO:0000256" key="1">
    <source>
        <dbReference type="ARBA" id="ARBA00001954"/>
    </source>
</evidence>
<dbReference type="Gene3D" id="3.10.180.80">
    <property type="entry name" value="Uncharacterised protein PF07063, DUF1338"/>
    <property type="match status" value="1"/>
</dbReference>
<gene>
    <name evidence="9" type="ORF">ACFPJ6_01210</name>
</gene>
<evidence type="ECO:0000313" key="10">
    <source>
        <dbReference type="Proteomes" id="UP001596122"/>
    </source>
</evidence>
<comment type="caution">
    <text evidence="9">The sequence shown here is derived from an EMBL/GenBank/DDBJ whole genome shotgun (WGS) entry which is preliminary data.</text>
</comment>
<name>A0ABW0GIV6_9MICO</name>
<dbReference type="InterPro" id="IPR009770">
    <property type="entry name" value="HGLS"/>
</dbReference>
<evidence type="ECO:0000256" key="2">
    <source>
        <dbReference type="ARBA" id="ARBA00022964"/>
    </source>
</evidence>
<comment type="similarity">
    <text evidence="5">Belongs to the 2-oxoadipate dioxygenase/decarboxylase family.</text>
</comment>
<evidence type="ECO:0000256" key="6">
    <source>
        <dbReference type="ARBA" id="ARBA00035023"/>
    </source>
</evidence>
<evidence type="ECO:0000256" key="4">
    <source>
        <dbReference type="ARBA" id="ARBA00023004"/>
    </source>
</evidence>
<reference evidence="10" key="1">
    <citation type="journal article" date="2019" name="Int. J. Syst. Evol. Microbiol.">
        <title>The Global Catalogue of Microorganisms (GCM) 10K type strain sequencing project: providing services to taxonomists for standard genome sequencing and annotation.</title>
        <authorList>
            <consortium name="The Broad Institute Genomics Platform"/>
            <consortium name="The Broad Institute Genome Sequencing Center for Infectious Disease"/>
            <person name="Wu L."/>
            <person name="Ma J."/>
        </authorList>
    </citation>
    <scope>NUCLEOTIDE SEQUENCE [LARGE SCALE GENOMIC DNA]</scope>
    <source>
        <strain evidence="10">CCUG 43114</strain>
    </source>
</reference>
<proteinExistence type="inferred from homology"/>
<evidence type="ECO:0000256" key="5">
    <source>
        <dbReference type="ARBA" id="ARBA00035013"/>
    </source>
</evidence>
<keyword evidence="2 9" id="KW-0223">Dioxygenase</keyword>